<dbReference type="Gene3D" id="3.30.160.880">
    <property type="entry name" value="Cell division protein ZapA protomer, N-terminal domain"/>
    <property type="match status" value="1"/>
</dbReference>
<accession>A0AA35Y2K9</accession>
<reference evidence="1" key="1">
    <citation type="submission" date="2023-03" db="EMBL/GenBank/DDBJ databases">
        <authorList>
            <person name="Cleenwerck I."/>
        </authorList>
    </citation>
    <scope>NUCLEOTIDE SEQUENCE</scope>
    <source>
        <strain evidence="1">LMG 32879</strain>
    </source>
</reference>
<dbReference type="RefSeq" id="WP_289842854.1">
    <property type="nucleotide sequence ID" value="NZ_CATKSH010000020.1"/>
</dbReference>
<dbReference type="Pfam" id="PF05164">
    <property type="entry name" value="ZapA"/>
    <property type="match status" value="1"/>
</dbReference>
<sequence>MGQVSIRLNGYAYSVNCQDGEEGHLLAMASQVERRIERVRAIGAGGSEVRSLVLAALLMADEIHDLAASKLPSTAAATLLAAEHAVRENENRREQLLLLAERAEGIAAELEAS</sequence>
<comment type="caution">
    <text evidence="1">The sequence shown here is derived from an EMBL/GenBank/DDBJ whole genome shotgun (WGS) entry which is preliminary data.</text>
</comment>
<keyword evidence="2" id="KW-1185">Reference proteome</keyword>
<keyword evidence="1" id="KW-0132">Cell division</keyword>
<dbReference type="EMBL" id="CATKSH010000020">
    <property type="protein sequence ID" value="CAI9121650.1"/>
    <property type="molecule type" value="Genomic_DNA"/>
</dbReference>
<dbReference type="InterPro" id="IPR042233">
    <property type="entry name" value="Cell_div_ZapA_N"/>
</dbReference>
<dbReference type="Proteomes" id="UP001176960">
    <property type="component" value="Unassembled WGS sequence"/>
</dbReference>
<organism evidence="1 2">
    <name type="scientific">Brytella acorum</name>
    <dbReference type="NCBI Taxonomy" id="2959299"/>
    <lineage>
        <taxon>Bacteria</taxon>
        <taxon>Pseudomonadati</taxon>
        <taxon>Pseudomonadota</taxon>
        <taxon>Alphaproteobacteria</taxon>
        <taxon>Acetobacterales</taxon>
        <taxon>Acetobacteraceae</taxon>
        <taxon>Brytella</taxon>
    </lineage>
</organism>
<name>A0AA35Y2K9_9PROT</name>
<dbReference type="InterPro" id="IPR007838">
    <property type="entry name" value="Cell_div_ZapA-like"/>
</dbReference>
<proteinExistence type="predicted"/>
<dbReference type="SUPFAM" id="SSF102829">
    <property type="entry name" value="Cell division protein ZapA-like"/>
    <property type="match status" value="1"/>
</dbReference>
<evidence type="ECO:0000313" key="1">
    <source>
        <dbReference type="EMBL" id="CAI9121650.1"/>
    </source>
</evidence>
<keyword evidence="1" id="KW-0131">Cell cycle</keyword>
<dbReference type="InterPro" id="IPR036192">
    <property type="entry name" value="Cell_div_ZapA-like_sf"/>
</dbReference>
<gene>
    <name evidence="1" type="ORF">LMG32879_002499</name>
</gene>
<protein>
    <submittedName>
        <fullName evidence="1">Cell division protein ZapA</fullName>
    </submittedName>
</protein>
<dbReference type="AlphaFoldDB" id="A0AA35Y2K9"/>
<dbReference type="GO" id="GO:0051301">
    <property type="term" value="P:cell division"/>
    <property type="evidence" value="ECO:0007669"/>
    <property type="project" value="UniProtKB-KW"/>
</dbReference>
<evidence type="ECO:0000313" key="2">
    <source>
        <dbReference type="Proteomes" id="UP001176960"/>
    </source>
</evidence>